<dbReference type="STRING" id="211460.YH63_08960"/>
<dbReference type="OrthoDB" id="8196130at2"/>
<evidence type="ECO:0000256" key="2">
    <source>
        <dbReference type="SAM" id="SignalP"/>
    </source>
</evidence>
<accession>A0A4U6BQD6</accession>
<sequence>MRALMIGCTLALVGAGSWSAVQAQTAKDAKAGPPASEVRYFNTLGDLLGELPVDTFIKETRQGGKVVSALLDVCYSVSTSSDRKDRFTIDLKVDGEKLSGSGQSMENKTPVTVSLIRKGGKSVSFDGKITLGGHLTSVSSPDNSDVDEKEFQQSQVVDDDLSEAPKDFTLVSPQSVAVRVKRENFAELVKSLKGQNVQIALDSIATDCNALRSGEQVLRFFVDPARAPGLIASLKTASGVVAAGWTSGTYDMERAIRFAAGDWSQAGKLNRDRFTSALTAIAAKVMGAKPATSTWNDATGELTFTLKRPSQLAPALDLTETLEITALVSPDKPGGSDRLIVWLGVPSSKTTDETASPQLQFSESSGGEEESTFNDDDGMIKAVATELKGQRWDTDKATWK</sequence>
<feature type="compositionally biased region" description="Basic and acidic residues" evidence="1">
    <location>
        <begin position="388"/>
        <end position="400"/>
    </location>
</feature>
<feature type="chain" id="PRO_5020567537" evidence="2">
    <location>
        <begin position="24"/>
        <end position="400"/>
    </location>
</feature>
<evidence type="ECO:0000256" key="1">
    <source>
        <dbReference type="SAM" id="MobiDB-lite"/>
    </source>
</evidence>
<feature type="region of interest" description="Disordered" evidence="1">
    <location>
        <begin position="349"/>
        <end position="400"/>
    </location>
</feature>
<dbReference type="RefSeq" id="WP_046827731.1">
    <property type="nucleotide sequence ID" value="NZ_LBIA02000001.1"/>
</dbReference>
<proteinExistence type="predicted"/>
<feature type="signal peptide" evidence="2">
    <location>
        <begin position="1"/>
        <end position="23"/>
    </location>
</feature>
<keyword evidence="4" id="KW-1185">Reference proteome</keyword>
<evidence type="ECO:0000313" key="3">
    <source>
        <dbReference type="EMBL" id="TKT71725.1"/>
    </source>
</evidence>
<organism evidence="3 4">
    <name type="scientific">Afipia massiliensis</name>
    <dbReference type="NCBI Taxonomy" id="211460"/>
    <lineage>
        <taxon>Bacteria</taxon>
        <taxon>Pseudomonadati</taxon>
        <taxon>Pseudomonadota</taxon>
        <taxon>Alphaproteobacteria</taxon>
        <taxon>Hyphomicrobiales</taxon>
        <taxon>Nitrobacteraceae</taxon>
        <taxon>Afipia</taxon>
    </lineage>
</organism>
<keyword evidence="2" id="KW-0732">Signal</keyword>
<dbReference type="EMBL" id="LBIA02000001">
    <property type="protein sequence ID" value="TKT71725.1"/>
    <property type="molecule type" value="Genomic_DNA"/>
</dbReference>
<evidence type="ECO:0000313" key="4">
    <source>
        <dbReference type="Proteomes" id="UP000034832"/>
    </source>
</evidence>
<protein>
    <submittedName>
        <fullName evidence="3">Uncharacterized protein</fullName>
    </submittedName>
</protein>
<comment type="caution">
    <text evidence="3">The sequence shown here is derived from an EMBL/GenBank/DDBJ whole genome shotgun (WGS) entry which is preliminary data.</text>
</comment>
<feature type="compositionally biased region" description="Polar residues" evidence="1">
    <location>
        <begin position="349"/>
        <end position="361"/>
    </location>
</feature>
<dbReference type="AlphaFoldDB" id="A0A4U6BQD6"/>
<dbReference type="Proteomes" id="UP000034832">
    <property type="component" value="Unassembled WGS sequence"/>
</dbReference>
<name>A0A4U6BQD6_9BRAD</name>
<gene>
    <name evidence="3" type="ORF">YH63_010025</name>
</gene>
<reference evidence="3" key="1">
    <citation type="submission" date="2019-04" db="EMBL/GenBank/DDBJ databases">
        <title>Whole genome sequencing of cave bacteria.</title>
        <authorList>
            <person name="Gan H.M."/>
            <person name="Barton H."/>
            <person name="Savka M.A."/>
        </authorList>
    </citation>
    <scope>NUCLEOTIDE SEQUENCE [LARGE SCALE GENOMIC DNA]</scope>
    <source>
        <strain evidence="3">LC387</strain>
    </source>
</reference>
<feature type="compositionally biased region" description="Acidic residues" evidence="1">
    <location>
        <begin position="366"/>
        <end position="377"/>
    </location>
</feature>